<feature type="region of interest" description="Disordered" evidence="1">
    <location>
        <begin position="1"/>
        <end position="20"/>
    </location>
</feature>
<name>W6YNI1_COCMI</name>
<proteinExistence type="predicted"/>
<keyword evidence="3" id="KW-1185">Reference proteome</keyword>
<dbReference type="GeneID" id="19119082"/>
<evidence type="ECO:0000313" key="3">
    <source>
        <dbReference type="Proteomes" id="UP000054032"/>
    </source>
</evidence>
<gene>
    <name evidence="2" type="ORF">COCMIDRAFT_107598</name>
</gene>
<dbReference type="RefSeq" id="XP_007692588.1">
    <property type="nucleotide sequence ID" value="XM_007694398.1"/>
</dbReference>
<accession>W6YNI1</accession>
<feature type="compositionally biased region" description="Low complexity" evidence="1">
    <location>
        <begin position="1"/>
        <end position="14"/>
    </location>
</feature>
<evidence type="ECO:0000313" key="2">
    <source>
        <dbReference type="EMBL" id="EUC40907.1"/>
    </source>
</evidence>
<dbReference type="HOGENOM" id="CLU_2102646_0_0_1"/>
<protein>
    <submittedName>
        <fullName evidence="2">Uncharacterized protein</fullName>
    </submittedName>
</protein>
<dbReference type="KEGG" id="bor:COCMIDRAFT_107598"/>
<reference evidence="2 3" key="1">
    <citation type="journal article" date="2013" name="PLoS Genet.">
        <title>Comparative genome structure, secondary metabolite, and effector coding capacity across Cochliobolus pathogens.</title>
        <authorList>
            <person name="Condon B.J."/>
            <person name="Leng Y."/>
            <person name="Wu D."/>
            <person name="Bushley K.E."/>
            <person name="Ohm R.A."/>
            <person name="Otillar R."/>
            <person name="Martin J."/>
            <person name="Schackwitz W."/>
            <person name="Grimwood J."/>
            <person name="MohdZainudin N."/>
            <person name="Xue C."/>
            <person name="Wang R."/>
            <person name="Manning V.A."/>
            <person name="Dhillon B."/>
            <person name="Tu Z.J."/>
            <person name="Steffenson B.J."/>
            <person name="Salamov A."/>
            <person name="Sun H."/>
            <person name="Lowry S."/>
            <person name="LaButti K."/>
            <person name="Han J."/>
            <person name="Copeland A."/>
            <person name="Lindquist E."/>
            <person name="Barry K."/>
            <person name="Schmutz J."/>
            <person name="Baker S.E."/>
            <person name="Ciuffetti L.M."/>
            <person name="Grigoriev I.V."/>
            <person name="Zhong S."/>
            <person name="Turgeon B.G."/>
        </authorList>
    </citation>
    <scope>NUCLEOTIDE SEQUENCE [LARGE SCALE GENOMIC DNA]</scope>
    <source>
        <strain evidence="2 3">ATCC 44560</strain>
    </source>
</reference>
<dbReference type="EMBL" id="KI964132">
    <property type="protein sequence ID" value="EUC40907.1"/>
    <property type="molecule type" value="Genomic_DNA"/>
</dbReference>
<dbReference type="Proteomes" id="UP000054032">
    <property type="component" value="Unassembled WGS sequence"/>
</dbReference>
<sequence length="127" mass="14322">MLPPLTTSPSSISLDRPIATGPRNQRHVKLCTRGSCLLRHLLPRSLSTYRLPSLRDYDSHTYDRRRMLILAFTCGCYLFHHRSGTRVYISSQRSAVWSLGSSSPEYSFSSNPPPRHGSYTELVATPA</sequence>
<dbReference type="AlphaFoldDB" id="W6YNI1"/>
<organism evidence="2 3">
    <name type="scientific">Bipolaris oryzae ATCC 44560</name>
    <dbReference type="NCBI Taxonomy" id="930090"/>
    <lineage>
        <taxon>Eukaryota</taxon>
        <taxon>Fungi</taxon>
        <taxon>Dikarya</taxon>
        <taxon>Ascomycota</taxon>
        <taxon>Pezizomycotina</taxon>
        <taxon>Dothideomycetes</taxon>
        <taxon>Pleosporomycetidae</taxon>
        <taxon>Pleosporales</taxon>
        <taxon>Pleosporineae</taxon>
        <taxon>Pleosporaceae</taxon>
        <taxon>Bipolaris</taxon>
    </lineage>
</organism>
<feature type="region of interest" description="Disordered" evidence="1">
    <location>
        <begin position="102"/>
        <end position="127"/>
    </location>
</feature>
<dbReference type="OrthoDB" id="10374832at2759"/>
<evidence type="ECO:0000256" key="1">
    <source>
        <dbReference type="SAM" id="MobiDB-lite"/>
    </source>
</evidence>